<dbReference type="PANTHER" id="PTHR30472:SF70">
    <property type="entry name" value="MOLYBDATE IMPORT SYSTEM PERMEASE PROTEIN MOLB"/>
    <property type="match status" value="1"/>
</dbReference>
<dbReference type="FunFam" id="1.10.3470.10:FF:000001">
    <property type="entry name" value="Vitamin B12 ABC transporter permease BtuC"/>
    <property type="match status" value="1"/>
</dbReference>
<evidence type="ECO:0000256" key="4">
    <source>
        <dbReference type="ARBA" id="ARBA00022475"/>
    </source>
</evidence>
<protein>
    <submittedName>
        <fullName evidence="9">Putative ABC transporter permease protein</fullName>
    </submittedName>
</protein>
<dbReference type="SUPFAM" id="SSF81345">
    <property type="entry name" value="ABC transporter involved in vitamin B12 uptake, BtuC"/>
    <property type="match status" value="1"/>
</dbReference>
<feature type="transmembrane region" description="Helical" evidence="8">
    <location>
        <begin position="193"/>
        <end position="215"/>
    </location>
</feature>
<dbReference type="GO" id="GO:0022857">
    <property type="term" value="F:transmembrane transporter activity"/>
    <property type="evidence" value="ECO:0007669"/>
    <property type="project" value="InterPro"/>
</dbReference>
<keyword evidence="4" id="KW-1003">Cell membrane</keyword>
<name>A0A6N3D0C5_9FIRM</name>
<evidence type="ECO:0000256" key="2">
    <source>
        <dbReference type="ARBA" id="ARBA00007935"/>
    </source>
</evidence>
<keyword evidence="6 8" id="KW-1133">Transmembrane helix</keyword>
<feature type="transmembrane region" description="Helical" evidence="8">
    <location>
        <begin position="283"/>
        <end position="302"/>
    </location>
</feature>
<evidence type="ECO:0000256" key="7">
    <source>
        <dbReference type="ARBA" id="ARBA00023136"/>
    </source>
</evidence>
<dbReference type="GO" id="GO:0033214">
    <property type="term" value="P:siderophore-iron import into cell"/>
    <property type="evidence" value="ECO:0007669"/>
    <property type="project" value="TreeGrafter"/>
</dbReference>
<dbReference type="Pfam" id="PF01032">
    <property type="entry name" value="FecCD"/>
    <property type="match status" value="1"/>
</dbReference>
<gene>
    <name evidence="9" type="ORF">VRLFYP33_01466</name>
</gene>
<evidence type="ECO:0000256" key="8">
    <source>
        <dbReference type="SAM" id="Phobius"/>
    </source>
</evidence>
<feature type="transmembrane region" description="Helical" evidence="8">
    <location>
        <begin position="67"/>
        <end position="88"/>
    </location>
</feature>
<feature type="transmembrane region" description="Helical" evidence="8">
    <location>
        <begin position="95"/>
        <end position="113"/>
    </location>
</feature>
<feature type="transmembrane region" description="Helical" evidence="8">
    <location>
        <begin position="242"/>
        <end position="271"/>
    </location>
</feature>
<dbReference type="GO" id="GO:0005886">
    <property type="term" value="C:plasma membrane"/>
    <property type="evidence" value="ECO:0007669"/>
    <property type="project" value="UniProtKB-SubCell"/>
</dbReference>
<comment type="subcellular location">
    <subcellularLocation>
        <location evidence="1">Cell membrane</location>
        <topology evidence="1">Multi-pass membrane protein</topology>
    </subcellularLocation>
</comment>
<dbReference type="AlphaFoldDB" id="A0A6N3D0C5"/>
<evidence type="ECO:0000256" key="3">
    <source>
        <dbReference type="ARBA" id="ARBA00022448"/>
    </source>
</evidence>
<dbReference type="RefSeq" id="WP_156705022.1">
    <property type="nucleotide sequence ID" value="NZ_CACRUX010000054.1"/>
</dbReference>
<keyword evidence="7 8" id="KW-0472">Membrane</keyword>
<sequence length="335" mass="36290">MNIVNRNLYITVICFIVFFMVFTLSLFGGRYVLEPHKVIYILWAGLTGELPNNVDYSVIWNLRLPRVLLNCLVGMGLALSGAVFQGIFRNPLVSPDVLGVSTGAALGACLGILMSYNEYMTSIIALSCGILSVWLTYNLSKLRGESTTLTLVLAGMIISAVGSALISLIKYVADPYDKLPAITYWLMGSFSSASYQNLLIIGMPIIIGCVILLLMRWRINILSLSEDEILALGVNPKKTRKVVIVLATFITAACVTATGVIGWVGLVIPHICRMIIGVNHSKLLPLSCLIGATFMILVDFLARTVSAAEIPIGILTALVGAPFFAFLFKHLKGGL</sequence>
<evidence type="ECO:0000256" key="5">
    <source>
        <dbReference type="ARBA" id="ARBA00022692"/>
    </source>
</evidence>
<reference evidence="9" key="1">
    <citation type="submission" date="2019-11" db="EMBL/GenBank/DDBJ databases">
        <authorList>
            <person name="Feng L."/>
        </authorList>
    </citation>
    <scope>NUCLEOTIDE SEQUENCE</scope>
    <source>
        <strain evidence="9">VrattiLFYP33</strain>
    </source>
</reference>
<dbReference type="CDD" id="cd06550">
    <property type="entry name" value="TM_ABC_iron-siderophores_like"/>
    <property type="match status" value="1"/>
</dbReference>
<organism evidence="9">
    <name type="scientific">Veillonella ratti</name>
    <dbReference type="NCBI Taxonomy" id="103892"/>
    <lineage>
        <taxon>Bacteria</taxon>
        <taxon>Bacillati</taxon>
        <taxon>Bacillota</taxon>
        <taxon>Negativicutes</taxon>
        <taxon>Veillonellales</taxon>
        <taxon>Veillonellaceae</taxon>
        <taxon>Veillonella</taxon>
    </lineage>
</organism>
<dbReference type="PANTHER" id="PTHR30472">
    <property type="entry name" value="FERRIC ENTEROBACTIN TRANSPORT SYSTEM PERMEASE PROTEIN"/>
    <property type="match status" value="1"/>
</dbReference>
<feature type="transmembrane region" description="Helical" evidence="8">
    <location>
        <begin position="7"/>
        <end position="27"/>
    </location>
</feature>
<proteinExistence type="inferred from homology"/>
<accession>A0A6N3D0C5</accession>
<evidence type="ECO:0000256" key="6">
    <source>
        <dbReference type="ARBA" id="ARBA00022989"/>
    </source>
</evidence>
<dbReference type="EMBL" id="CACRUX010000054">
    <property type="protein sequence ID" value="VYU21645.1"/>
    <property type="molecule type" value="Genomic_DNA"/>
</dbReference>
<evidence type="ECO:0000256" key="1">
    <source>
        <dbReference type="ARBA" id="ARBA00004651"/>
    </source>
</evidence>
<keyword evidence="3" id="KW-0813">Transport</keyword>
<dbReference type="InterPro" id="IPR000522">
    <property type="entry name" value="ABC_transptr_permease_BtuC"/>
</dbReference>
<feature type="transmembrane region" description="Helical" evidence="8">
    <location>
        <begin position="119"/>
        <end position="137"/>
    </location>
</feature>
<comment type="similarity">
    <text evidence="2">Belongs to the binding-protein-dependent transport system permease family. FecCD subfamily.</text>
</comment>
<dbReference type="Gene3D" id="1.10.3470.10">
    <property type="entry name" value="ABC transporter involved in vitamin B12 uptake, BtuC"/>
    <property type="match status" value="1"/>
</dbReference>
<keyword evidence="5 8" id="KW-0812">Transmembrane</keyword>
<feature type="transmembrane region" description="Helical" evidence="8">
    <location>
        <begin position="309"/>
        <end position="328"/>
    </location>
</feature>
<feature type="transmembrane region" description="Helical" evidence="8">
    <location>
        <begin position="149"/>
        <end position="173"/>
    </location>
</feature>
<dbReference type="InterPro" id="IPR037294">
    <property type="entry name" value="ABC_BtuC-like"/>
</dbReference>
<evidence type="ECO:0000313" key="9">
    <source>
        <dbReference type="EMBL" id="VYU21645.1"/>
    </source>
</evidence>